<dbReference type="GO" id="GO:0005886">
    <property type="term" value="C:plasma membrane"/>
    <property type="evidence" value="ECO:0007669"/>
    <property type="project" value="UniProtKB-SubCell"/>
</dbReference>
<dbReference type="SUPFAM" id="SSF81345">
    <property type="entry name" value="ABC transporter involved in vitamin B12 uptake, BtuC"/>
    <property type="match status" value="1"/>
</dbReference>
<dbReference type="PANTHER" id="PTHR30472:SF1">
    <property type="entry name" value="FE(3+) DICITRATE TRANSPORT SYSTEM PERMEASE PROTEIN FECC-RELATED"/>
    <property type="match status" value="1"/>
</dbReference>
<keyword evidence="7 8" id="KW-0472">Membrane</keyword>
<comment type="caution">
    <text evidence="9">The sequence shown here is derived from an EMBL/GenBank/DDBJ whole genome shotgun (WGS) entry which is preliminary data.</text>
</comment>
<sequence length="328" mass="33115">MRIALPQARRLVPILLLVVVLAVAASVLVGSQLVSPTAFFAHGSDNQAILQARLPRTVLGLMVGAALGLAGACMQGLTRNPLADPGLLGVSAGASLAMVFAVAVLGIGSLIGYVWFAFAGAAVAGIVVYAVASLGRDGATPMKLVLAGAAVSAGVTSWTSGVLLGDKQTFDVFRSWQVGTIGGRSWQVVLIGLPFLAIGAVLALAGAKTLDSLALGDDLATALGRRLIRDRILIGLAVVLLAGGATALAGPIAFVGLVVPHAARAVTGSAHRRVLPLSAGFGAVLILVADVVGRVVLPPTEVQVGIMTAVVGVPVFAWFLRRGRLAGL</sequence>
<name>A0A917S4V2_9ACTN</name>
<reference evidence="9" key="2">
    <citation type="submission" date="2020-09" db="EMBL/GenBank/DDBJ databases">
        <authorList>
            <person name="Sun Q."/>
            <person name="Zhou Y."/>
        </authorList>
    </citation>
    <scope>NUCLEOTIDE SEQUENCE</scope>
    <source>
        <strain evidence="9">CGMCC 4.7306</strain>
    </source>
</reference>
<feature type="transmembrane region" description="Helical" evidence="8">
    <location>
        <begin position="144"/>
        <end position="165"/>
    </location>
</feature>
<dbReference type="CDD" id="cd06550">
    <property type="entry name" value="TM_ABC_iron-siderophores_like"/>
    <property type="match status" value="1"/>
</dbReference>
<feature type="transmembrane region" description="Helical" evidence="8">
    <location>
        <begin position="185"/>
        <end position="205"/>
    </location>
</feature>
<dbReference type="PANTHER" id="PTHR30472">
    <property type="entry name" value="FERRIC ENTEROBACTIN TRANSPORT SYSTEM PERMEASE PROTEIN"/>
    <property type="match status" value="1"/>
</dbReference>
<reference evidence="9" key="1">
    <citation type="journal article" date="2014" name="Int. J. Syst. Evol. Microbiol.">
        <title>Complete genome sequence of Corynebacterium casei LMG S-19264T (=DSM 44701T), isolated from a smear-ripened cheese.</title>
        <authorList>
            <consortium name="US DOE Joint Genome Institute (JGI-PGF)"/>
            <person name="Walter F."/>
            <person name="Albersmeier A."/>
            <person name="Kalinowski J."/>
            <person name="Ruckert C."/>
        </authorList>
    </citation>
    <scope>NUCLEOTIDE SEQUENCE</scope>
    <source>
        <strain evidence="9">CGMCC 4.7306</strain>
    </source>
</reference>
<dbReference type="GO" id="GO:0022857">
    <property type="term" value="F:transmembrane transporter activity"/>
    <property type="evidence" value="ECO:0007669"/>
    <property type="project" value="InterPro"/>
</dbReference>
<dbReference type="EMBL" id="BMMZ01000002">
    <property type="protein sequence ID" value="GGL53432.1"/>
    <property type="molecule type" value="Genomic_DNA"/>
</dbReference>
<dbReference type="FunFam" id="1.10.3470.10:FF:000001">
    <property type="entry name" value="Vitamin B12 ABC transporter permease BtuC"/>
    <property type="match status" value="1"/>
</dbReference>
<dbReference type="Pfam" id="PF01032">
    <property type="entry name" value="FecCD"/>
    <property type="match status" value="1"/>
</dbReference>
<evidence type="ECO:0000256" key="2">
    <source>
        <dbReference type="ARBA" id="ARBA00007935"/>
    </source>
</evidence>
<feature type="transmembrane region" description="Helical" evidence="8">
    <location>
        <begin position="54"/>
        <end position="74"/>
    </location>
</feature>
<evidence type="ECO:0000256" key="3">
    <source>
        <dbReference type="ARBA" id="ARBA00022448"/>
    </source>
</evidence>
<evidence type="ECO:0000256" key="5">
    <source>
        <dbReference type="ARBA" id="ARBA00022692"/>
    </source>
</evidence>
<feature type="transmembrane region" description="Helical" evidence="8">
    <location>
        <begin position="113"/>
        <end position="132"/>
    </location>
</feature>
<comment type="similarity">
    <text evidence="2">Belongs to the binding-protein-dependent transport system permease family. FecCD subfamily.</text>
</comment>
<evidence type="ECO:0000256" key="4">
    <source>
        <dbReference type="ARBA" id="ARBA00022475"/>
    </source>
</evidence>
<gene>
    <name evidence="9" type="ORF">GCM10011575_09820</name>
</gene>
<keyword evidence="3" id="KW-0813">Transport</keyword>
<dbReference type="AlphaFoldDB" id="A0A917S4V2"/>
<dbReference type="InterPro" id="IPR000522">
    <property type="entry name" value="ABC_transptr_permease_BtuC"/>
</dbReference>
<evidence type="ECO:0000313" key="9">
    <source>
        <dbReference type="EMBL" id="GGL53432.1"/>
    </source>
</evidence>
<evidence type="ECO:0000256" key="6">
    <source>
        <dbReference type="ARBA" id="ARBA00022989"/>
    </source>
</evidence>
<feature type="transmembrane region" description="Helical" evidence="8">
    <location>
        <begin position="232"/>
        <end position="254"/>
    </location>
</feature>
<keyword evidence="6 8" id="KW-1133">Transmembrane helix</keyword>
<feature type="transmembrane region" description="Helical" evidence="8">
    <location>
        <begin position="274"/>
        <end position="297"/>
    </location>
</feature>
<dbReference type="Gene3D" id="1.10.3470.10">
    <property type="entry name" value="ABC transporter involved in vitamin B12 uptake, BtuC"/>
    <property type="match status" value="1"/>
</dbReference>
<keyword evidence="10" id="KW-1185">Reference proteome</keyword>
<feature type="transmembrane region" description="Helical" evidence="8">
    <location>
        <begin position="12"/>
        <end position="34"/>
    </location>
</feature>
<dbReference type="InterPro" id="IPR037294">
    <property type="entry name" value="ABC_BtuC-like"/>
</dbReference>
<organism evidence="9 10">
    <name type="scientific">Microlunatus endophyticus</name>
    <dbReference type="NCBI Taxonomy" id="1716077"/>
    <lineage>
        <taxon>Bacteria</taxon>
        <taxon>Bacillati</taxon>
        <taxon>Actinomycetota</taxon>
        <taxon>Actinomycetes</taxon>
        <taxon>Propionibacteriales</taxon>
        <taxon>Propionibacteriaceae</taxon>
        <taxon>Microlunatus</taxon>
    </lineage>
</organism>
<protein>
    <submittedName>
        <fullName evidence="9">ABC transporter permease</fullName>
    </submittedName>
</protein>
<feature type="transmembrane region" description="Helical" evidence="8">
    <location>
        <begin position="86"/>
        <end position="107"/>
    </location>
</feature>
<dbReference type="Proteomes" id="UP000613840">
    <property type="component" value="Unassembled WGS sequence"/>
</dbReference>
<evidence type="ECO:0000256" key="1">
    <source>
        <dbReference type="ARBA" id="ARBA00004651"/>
    </source>
</evidence>
<keyword evidence="4" id="KW-1003">Cell membrane</keyword>
<comment type="subcellular location">
    <subcellularLocation>
        <location evidence="1">Cell membrane</location>
        <topology evidence="1">Multi-pass membrane protein</topology>
    </subcellularLocation>
</comment>
<keyword evidence="5 8" id="KW-0812">Transmembrane</keyword>
<dbReference type="GO" id="GO:0033214">
    <property type="term" value="P:siderophore-iron import into cell"/>
    <property type="evidence" value="ECO:0007669"/>
    <property type="project" value="TreeGrafter"/>
</dbReference>
<accession>A0A917S4V2</accession>
<dbReference type="RefSeq" id="WP_229669721.1">
    <property type="nucleotide sequence ID" value="NZ_BMMZ01000002.1"/>
</dbReference>
<evidence type="ECO:0000313" key="10">
    <source>
        <dbReference type="Proteomes" id="UP000613840"/>
    </source>
</evidence>
<evidence type="ECO:0000256" key="7">
    <source>
        <dbReference type="ARBA" id="ARBA00023136"/>
    </source>
</evidence>
<feature type="transmembrane region" description="Helical" evidence="8">
    <location>
        <begin position="304"/>
        <end position="320"/>
    </location>
</feature>
<evidence type="ECO:0000256" key="8">
    <source>
        <dbReference type="SAM" id="Phobius"/>
    </source>
</evidence>
<proteinExistence type="inferred from homology"/>